<sequence length="636" mass="70628">MHSKGAKVSSKEENVTAPDDGINELKSKGEGDDNSKAAPDTTTEVGDASSLPPVKENSSFEAVPPENHTGQLNEQNTQDKAIENSSSQSLEDYNQLLYKYYELEDQRQKILQQLNQFGIWGDQNSGSASQEYQAYTSHNLNPTESSFYCPYGCQSWVSPCTASPCCLGVNQDDKPCDASLRCVQEKKSSPQNPNLVDTAMGAAEKALSSLKQASNTASLNSFAKEGKQIAMMNPVAAEKTAGLETDLAEVLNAWYSAGFYTGKYLSEQSKKSDGVLEKPENSWSLLRELFPSKAGGTPAWLDPINLPTGRSCLCDICGEPLQFMLQVYAPLMEKDSTFHRTLFLFMCTSMTCLLKDQHEQWKRNQDKQSRSVKVFCCQLPRDNSFYSSEPPRNNGKDKPSSPGAVLCGWCGTWKGDKVCGGCRRVHYCSEKHQTVHWKSGHKQRCLPSSISQDASEPSNNKTLREVQEVASKSLWPEYEIAITDECEDKVSDDNGQVNSLISSSRVDESIEALIDSFEGGDDKKSWASFQERISRTPEQVLRYYRDAGAKPLWPTSSGQPSKADIPKCTYCGGRRAFEFQVLPQILYYFGVENDVHSLDWATIAVYTCESSCDGHVAYKEEFAWVQIASQSSTTQR</sequence>
<evidence type="ECO:0000256" key="3">
    <source>
        <dbReference type="ARBA" id="ARBA00022833"/>
    </source>
</evidence>
<dbReference type="PANTHER" id="PTHR12298">
    <property type="entry name" value="PCDC2 PROGRAMMED CELL DEATH PROTEIN 2 -RELATED"/>
    <property type="match status" value="1"/>
</dbReference>
<feature type="domain" description="MYND-type" evidence="6">
    <location>
        <begin position="407"/>
        <end position="445"/>
    </location>
</feature>
<keyword evidence="2 4" id="KW-0863">Zinc-finger</keyword>
<dbReference type="InterPro" id="IPR002893">
    <property type="entry name" value="Znf_MYND"/>
</dbReference>
<dbReference type="Proteomes" id="UP000826656">
    <property type="component" value="Unassembled WGS sequence"/>
</dbReference>
<dbReference type="Pfam" id="PF01753">
    <property type="entry name" value="zf-MYND"/>
    <property type="match status" value="1"/>
</dbReference>
<evidence type="ECO:0000256" key="5">
    <source>
        <dbReference type="SAM" id="MobiDB-lite"/>
    </source>
</evidence>
<protein>
    <recommendedName>
        <fullName evidence="6">MYND-type domain-containing protein</fullName>
    </recommendedName>
</protein>
<feature type="compositionally biased region" description="Basic and acidic residues" evidence="5">
    <location>
        <begin position="23"/>
        <end position="35"/>
    </location>
</feature>
<evidence type="ECO:0000256" key="4">
    <source>
        <dbReference type="PROSITE-ProRule" id="PRU00134"/>
    </source>
</evidence>
<dbReference type="Gene3D" id="6.10.140.2220">
    <property type="match status" value="1"/>
</dbReference>
<evidence type="ECO:0000259" key="6">
    <source>
        <dbReference type="PROSITE" id="PS50865"/>
    </source>
</evidence>
<dbReference type="InterPro" id="IPR007320">
    <property type="entry name" value="PDCD2_C"/>
</dbReference>
<dbReference type="EMBL" id="JAIVGD010000026">
    <property type="protein sequence ID" value="KAH0742340.1"/>
    <property type="molecule type" value="Genomic_DNA"/>
</dbReference>
<proteinExistence type="predicted"/>
<keyword evidence="1" id="KW-0479">Metal-binding</keyword>
<evidence type="ECO:0000256" key="2">
    <source>
        <dbReference type="ARBA" id="ARBA00022771"/>
    </source>
</evidence>
<evidence type="ECO:0000256" key="1">
    <source>
        <dbReference type="ARBA" id="ARBA00022723"/>
    </source>
</evidence>
<accession>A0ABQ7U9H8</accession>
<name>A0ABQ7U9H8_SOLTU</name>
<feature type="compositionally biased region" description="Polar residues" evidence="5">
    <location>
        <begin position="68"/>
        <end position="87"/>
    </location>
</feature>
<dbReference type="Pfam" id="PF04194">
    <property type="entry name" value="PDCD2_C"/>
    <property type="match status" value="1"/>
</dbReference>
<keyword evidence="8" id="KW-1185">Reference proteome</keyword>
<dbReference type="PANTHER" id="PTHR12298:SF4">
    <property type="entry name" value="PROGRAMMED CELL DEATH PROTEIN 2"/>
    <property type="match status" value="1"/>
</dbReference>
<feature type="region of interest" description="Disordered" evidence="5">
    <location>
        <begin position="1"/>
        <end position="87"/>
    </location>
</feature>
<evidence type="ECO:0000313" key="8">
    <source>
        <dbReference type="Proteomes" id="UP000826656"/>
    </source>
</evidence>
<organism evidence="7 8">
    <name type="scientific">Solanum tuberosum</name>
    <name type="common">Potato</name>
    <dbReference type="NCBI Taxonomy" id="4113"/>
    <lineage>
        <taxon>Eukaryota</taxon>
        <taxon>Viridiplantae</taxon>
        <taxon>Streptophyta</taxon>
        <taxon>Embryophyta</taxon>
        <taxon>Tracheophyta</taxon>
        <taxon>Spermatophyta</taxon>
        <taxon>Magnoliopsida</taxon>
        <taxon>eudicotyledons</taxon>
        <taxon>Gunneridae</taxon>
        <taxon>Pentapetalae</taxon>
        <taxon>asterids</taxon>
        <taxon>lamiids</taxon>
        <taxon>Solanales</taxon>
        <taxon>Solanaceae</taxon>
        <taxon>Solanoideae</taxon>
        <taxon>Solaneae</taxon>
        <taxon>Solanum</taxon>
    </lineage>
</organism>
<comment type="caution">
    <text evidence="7">The sequence shown here is derived from an EMBL/GenBank/DDBJ whole genome shotgun (WGS) entry which is preliminary data.</text>
</comment>
<dbReference type="PROSITE" id="PS01360">
    <property type="entry name" value="ZF_MYND_1"/>
    <property type="match status" value="1"/>
</dbReference>
<dbReference type="PROSITE" id="PS50865">
    <property type="entry name" value="ZF_MYND_2"/>
    <property type="match status" value="1"/>
</dbReference>
<evidence type="ECO:0000313" key="7">
    <source>
        <dbReference type="EMBL" id="KAH0742340.1"/>
    </source>
</evidence>
<reference evidence="7 8" key="1">
    <citation type="journal article" date="2021" name="bioRxiv">
        <title>Chromosome-scale and haplotype-resolved genome assembly of a tetraploid potato cultivar.</title>
        <authorList>
            <person name="Sun H."/>
            <person name="Jiao W.-B."/>
            <person name="Krause K."/>
            <person name="Campoy J.A."/>
            <person name="Goel M."/>
            <person name="Folz-Donahue K."/>
            <person name="Kukat C."/>
            <person name="Huettel B."/>
            <person name="Schneeberger K."/>
        </authorList>
    </citation>
    <scope>NUCLEOTIDE SEQUENCE [LARGE SCALE GENOMIC DNA]</scope>
    <source>
        <strain evidence="7">SolTubOtavaFocal</strain>
        <tissue evidence="7">Leaves</tissue>
    </source>
</reference>
<gene>
    <name evidence="7" type="ORF">KY290_035383</name>
</gene>
<dbReference type="SUPFAM" id="SSF144232">
    <property type="entry name" value="HIT/MYND zinc finger-like"/>
    <property type="match status" value="1"/>
</dbReference>
<keyword evidence="3" id="KW-0862">Zinc</keyword>